<dbReference type="AlphaFoldDB" id="A0A437LXV5"/>
<evidence type="ECO:0000256" key="1">
    <source>
        <dbReference type="SAM" id="Phobius"/>
    </source>
</evidence>
<dbReference type="EMBL" id="SACN01000003">
    <property type="protein sequence ID" value="RVT90156.1"/>
    <property type="molecule type" value="Genomic_DNA"/>
</dbReference>
<sequence>MGDRVISSRPAKRITVRARRYRIIATVALFSLAAALQLGRVSSLADFPNNFAPLIAISCVVGVLIAVIVERRLTLLVASGMVSALSALCQTLPEFVRSPPIFTSRPATVRLVSLNMYKQNASPLAVAQWIISQRADIVILLEASGLSADARNLLSAYFPYGFDCSNNGRCSTILLSRSAPLSGGGLARADPEDRKGVSAVWGKFRDEHGPFTVVGVHMQRPPPMGDQATAINDIAAFLDTVPRRRAIVAGDFNLTPWTFAMRRQDHILNLPRLTRTNPTWPAPLPLLPIDQVYAGSGWQPVQLLRGPSLGSDHYAVITDLAAAEGPER</sequence>
<feature type="transmembrane region" description="Helical" evidence="1">
    <location>
        <begin position="21"/>
        <end position="39"/>
    </location>
</feature>
<feature type="domain" description="Endonuclease/exonuclease/phosphatase" evidence="2">
    <location>
        <begin position="113"/>
        <end position="313"/>
    </location>
</feature>
<dbReference type="InterPro" id="IPR036691">
    <property type="entry name" value="Endo/exonu/phosph_ase_sf"/>
</dbReference>
<organism evidence="3 4">
    <name type="scientific">Sphingomonas crocodyli</name>
    <dbReference type="NCBI Taxonomy" id="1979270"/>
    <lineage>
        <taxon>Bacteria</taxon>
        <taxon>Pseudomonadati</taxon>
        <taxon>Pseudomonadota</taxon>
        <taxon>Alphaproteobacteria</taxon>
        <taxon>Sphingomonadales</taxon>
        <taxon>Sphingomonadaceae</taxon>
        <taxon>Sphingomonas</taxon>
    </lineage>
</organism>
<dbReference type="Pfam" id="PF03372">
    <property type="entry name" value="Exo_endo_phos"/>
    <property type="match status" value="1"/>
</dbReference>
<dbReference type="GO" id="GO:0003824">
    <property type="term" value="F:catalytic activity"/>
    <property type="evidence" value="ECO:0007669"/>
    <property type="project" value="InterPro"/>
</dbReference>
<evidence type="ECO:0000313" key="3">
    <source>
        <dbReference type="EMBL" id="RVT90156.1"/>
    </source>
</evidence>
<keyword evidence="1" id="KW-1133">Transmembrane helix</keyword>
<dbReference type="RefSeq" id="WP_127745407.1">
    <property type="nucleotide sequence ID" value="NZ_SACN01000003.1"/>
</dbReference>
<comment type="caution">
    <text evidence="3">The sequence shown here is derived from an EMBL/GenBank/DDBJ whole genome shotgun (WGS) entry which is preliminary data.</text>
</comment>
<accession>A0A437LXV5</accession>
<evidence type="ECO:0000313" key="4">
    <source>
        <dbReference type="Proteomes" id="UP000282971"/>
    </source>
</evidence>
<protein>
    <recommendedName>
        <fullName evidence="2">Endonuclease/exonuclease/phosphatase domain-containing protein</fullName>
    </recommendedName>
</protein>
<proteinExistence type="predicted"/>
<keyword evidence="1" id="KW-0472">Membrane</keyword>
<dbReference type="Proteomes" id="UP000282971">
    <property type="component" value="Unassembled WGS sequence"/>
</dbReference>
<evidence type="ECO:0000259" key="2">
    <source>
        <dbReference type="Pfam" id="PF03372"/>
    </source>
</evidence>
<dbReference type="OrthoDB" id="3808618at2"/>
<dbReference type="Gene3D" id="3.60.10.10">
    <property type="entry name" value="Endonuclease/exonuclease/phosphatase"/>
    <property type="match status" value="1"/>
</dbReference>
<dbReference type="SUPFAM" id="SSF56219">
    <property type="entry name" value="DNase I-like"/>
    <property type="match status" value="1"/>
</dbReference>
<name>A0A437LXV5_9SPHN</name>
<reference evidence="3 4" key="1">
    <citation type="submission" date="2019-01" db="EMBL/GenBank/DDBJ databases">
        <authorList>
            <person name="Chen W.-M."/>
        </authorList>
    </citation>
    <scope>NUCLEOTIDE SEQUENCE [LARGE SCALE GENOMIC DNA]</scope>
    <source>
        <strain evidence="3 4">CCP-7</strain>
    </source>
</reference>
<keyword evidence="1" id="KW-0812">Transmembrane</keyword>
<gene>
    <name evidence="3" type="ORF">EOD43_17780</name>
</gene>
<feature type="transmembrane region" description="Helical" evidence="1">
    <location>
        <begin position="51"/>
        <end position="69"/>
    </location>
</feature>
<keyword evidence="4" id="KW-1185">Reference proteome</keyword>
<dbReference type="InterPro" id="IPR005135">
    <property type="entry name" value="Endo/exonuclease/phosphatase"/>
</dbReference>